<protein>
    <submittedName>
        <fullName evidence="1">Uncharacterized protein</fullName>
    </submittedName>
</protein>
<sequence length="51" mass="5534">MSLSVDITDDVDDECESNGPIEAAIVSGMLTILFLSSRPHVNKPNLEFSIL</sequence>
<name>A0A0B7C2F0_9EUPU</name>
<reference evidence="1" key="1">
    <citation type="submission" date="2014-12" db="EMBL/GenBank/DDBJ databases">
        <title>Insight into the proteome of Arion vulgaris.</title>
        <authorList>
            <person name="Aradska J."/>
            <person name="Bulat T."/>
            <person name="Smidak R."/>
            <person name="Sarate P."/>
            <person name="Gangsoo J."/>
            <person name="Sialana F."/>
            <person name="Bilban M."/>
            <person name="Lubec G."/>
        </authorList>
    </citation>
    <scope>NUCLEOTIDE SEQUENCE</scope>
    <source>
        <tissue evidence="1">Skin</tissue>
    </source>
</reference>
<feature type="non-terminal residue" evidence="1">
    <location>
        <position position="51"/>
    </location>
</feature>
<evidence type="ECO:0000313" key="1">
    <source>
        <dbReference type="EMBL" id="CEK98610.1"/>
    </source>
</evidence>
<dbReference type="AlphaFoldDB" id="A0A0B7C2F0"/>
<dbReference type="EMBL" id="HACG01051739">
    <property type="protein sequence ID" value="CEK98610.1"/>
    <property type="molecule type" value="Transcribed_RNA"/>
</dbReference>
<proteinExistence type="predicted"/>
<gene>
    <name evidence="1" type="primary">ORF219153</name>
</gene>
<accession>A0A0B7C2F0</accession>
<organism evidence="1">
    <name type="scientific">Arion vulgaris</name>
    <dbReference type="NCBI Taxonomy" id="1028688"/>
    <lineage>
        <taxon>Eukaryota</taxon>
        <taxon>Metazoa</taxon>
        <taxon>Spiralia</taxon>
        <taxon>Lophotrochozoa</taxon>
        <taxon>Mollusca</taxon>
        <taxon>Gastropoda</taxon>
        <taxon>Heterobranchia</taxon>
        <taxon>Euthyneura</taxon>
        <taxon>Panpulmonata</taxon>
        <taxon>Eupulmonata</taxon>
        <taxon>Stylommatophora</taxon>
        <taxon>Helicina</taxon>
        <taxon>Arionoidea</taxon>
        <taxon>Arionidae</taxon>
        <taxon>Arion</taxon>
    </lineage>
</organism>